<dbReference type="InterPro" id="IPR038765">
    <property type="entry name" value="Papain-like_cys_pep_sf"/>
</dbReference>
<feature type="region of interest" description="Disordered" evidence="6">
    <location>
        <begin position="457"/>
        <end position="553"/>
    </location>
</feature>
<feature type="compositionally biased region" description="Basic and acidic residues" evidence="6">
    <location>
        <begin position="215"/>
        <end position="228"/>
    </location>
</feature>
<accession>A0A2T7P4B7</accession>
<dbReference type="FunFam" id="1.10.418.20:FF:000004">
    <property type="entry name" value="sentrin-specific protease 7 isoform X1"/>
    <property type="match status" value="1"/>
</dbReference>
<feature type="compositionally biased region" description="Basic and acidic residues" evidence="6">
    <location>
        <begin position="1216"/>
        <end position="1231"/>
    </location>
</feature>
<evidence type="ECO:0000256" key="3">
    <source>
        <dbReference type="ARBA" id="ARBA00022670"/>
    </source>
</evidence>
<evidence type="ECO:0000313" key="9">
    <source>
        <dbReference type="Proteomes" id="UP000245119"/>
    </source>
</evidence>
<protein>
    <recommendedName>
        <fullName evidence="7">Ubiquitin-like protease family profile domain-containing protein</fullName>
    </recommendedName>
</protein>
<evidence type="ECO:0000256" key="1">
    <source>
        <dbReference type="ARBA" id="ARBA00005234"/>
    </source>
</evidence>
<evidence type="ECO:0000256" key="4">
    <source>
        <dbReference type="ARBA" id="ARBA00022786"/>
    </source>
</evidence>
<dbReference type="EMBL" id="PZQS01000006">
    <property type="protein sequence ID" value="PVD28267.1"/>
    <property type="molecule type" value="Genomic_DNA"/>
</dbReference>
<dbReference type="InterPro" id="IPR051947">
    <property type="entry name" value="Sentrin-specific_protease"/>
</dbReference>
<dbReference type="InterPro" id="IPR003653">
    <property type="entry name" value="Peptidase_C48_C"/>
</dbReference>
<evidence type="ECO:0000256" key="2">
    <source>
        <dbReference type="ARBA" id="ARBA00022553"/>
    </source>
</evidence>
<comment type="similarity">
    <text evidence="1">Belongs to the peptidase C48 family.</text>
</comment>
<dbReference type="PANTHER" id="PTHR46896:SF3">
    <property type="entry name" value="FI06413P-RELATED"/>
    <property type="match status" value="1"/>
</dbReference>
<evidence type="ECO:0000313" key="8">
    <source>
        <dbReference type="EMBL" id="PVD28267.1"/>
    </source>
</evidence>
<keyword evidence="4" id="KW-0833">Ubl conjugation pathway</keyword>
<dbReference type="OrthoDB" id="442460at2759"/>
<dbReference type="PROSITE" id="PS50600">
    <property type="entry name" value="ULP_PROTEASE"/>
    <property type="match status" value="1"/>
</dbReference>
<proteinExistence type="inferred from homology"/>
<name>A0A2T7P4B7_POMCA</name>
<keyword evidence="3" id="KW-0645">Protease</keyword>
<evidence type="ECO:0000256" key="6">
    <source>
        <dbReference type="SAM" id="MobiDB-lite"/>
    </source>
</evidence>
<dbReference type="Gene3D" id="3.40.395.10">
    <property type="entry name" value="Adenoviral Proteinase, Chain A"/>
    <property type="match status" value="1"/>
</dbReference>
<dbReference type="FunFam" id="1.10.418.20:FF:000001">
    <property type="entry name" value="sentrin-specific protease 6 isoform X1"/>
    <property type="match status" value="1"/>
</dbReference>
<feature type="domain" description="Ubiquitin-like protease family profile" evidence="7">
    <location>
        <begin position="1071"/>
        <end position="1334"/>
    </location>
</feature>
<organism evidence="8 9">
    <name type="scientific">Pomacea canaliculata</name>
    <name type="common">Golden apple snail</name>
    <dbReference type="NCBI Taxonomy" id="400727"/>
    <lineage>
        <taxon>Eukaryota</taxon>
        <taxon>Metazoa</taxon>
        <taxon>Spiralia</taxon>
        <taxon>Lophotrochozoa</taxon>
        <taxon>Mollusca</taxon>
        <taxon>Gastropoda</taxon>
        <taxon>Caenogastropoda</taxon>
        <taxon>Architaenioglossa</taxon>
        <taxon>Ampullarioidea</taxon>
        <taxon>Ampullariidae</taxon>
        <taxon>Pomacea</taxon>
    </lineage>
</organism>
<dbReference type="STRING" id="400727.A0A2T7P4B7"/>
<feature type="compositionally biased region" description="Low complexity" evidence="6">
    <location>
        <begin position="570"/>
        <end position="581"/>
    </location>
</feature>
<dbReference type="GO" id="GO:0005634">
    <property type="term" value="C:nucleus"/>
    <property type="evidence" value="ECO:0007669"/>
    <property type="project" value="TreeGrafter"/>
</dbReference>
<evidence type="ECO:0000256" key="5">
    <source>
        <dbReference type="ARBA" id="ARBA00022801"/>
    </source>
</evidence>
<evidence type="ECO:0000259" key="7">
    <source>
        <dbReference type="PROSITE" id="PS50600"/>
    </source>
</evidence>
<dbReference type="Proteomes" id="UP000245119">
    <property type="component" value="Linkage Group LG6"/>
</dbReference>
<keyword evidence="5" id="KW-0378">Hydrolase</keyword>
<dbReference type="GO" id="GO:0006508">
    <property type="term" value="P:proteolysis"/>
    <property type="evidence" value="ECO:0007669"/>
    <property type="project" value="UniProtKB-KW"/>
</dbReference>
<feature type="compositionally biased region" description="Polar residues" evidence="6">
    <location>
        <begin position="246"/>
        <end position="263"/>
    </location>
</feature>
<dbReference type="GO" id="GO:0005737">
    <property type="term" value="C:cytoplasm"/>
    <property type="evidence" value="ECO:0007669"/>
    <property type="project" value="TreeGrafter"/>
</dbReference>
<dbReference type="SUPFAM" id="SSF54001">
    <property type="entry name" value="Cysteine proteinases"/>
    <property type="match status" value="1"/>
</dbReference>
<feature type="compositionally biased region" description="Polar residues" evidence="6">
    <location>
        <begin position="670"/>
        <end position="680"/>
    </location>
</feature>
<comment type="caution">
    <text evidence="8">The sequence shown here is derived from an EMBL/GenBank/DDBJ whole genome shotgun (WGS) entry which is preliminary data.</text>
</comment>
<feature type="region of interest" description="Disordered" evidence="6">
    <location>
        <begin position="1196"/>
        <end position="1234"/>
    </location>
</feature>
<dbReference type="GO" id="GO:0016926">
    <property type="term" value="P:protein desumoylation"/>
    <property type="evidence" value="ECO:0007669"/>
    <property type="project" value="TreeGrafter"/>
</dbReference>
<sequence length="1377" mass="153114">MKECDLKKIFSVHAVSVSAKYLDIAHAQTLSSGLGLKLLQIQKTEQTEAGAILTGTTVTIQVATPVCTITLHAPLTTGHLQHSIMLCPLALLQALQNPLHMNRKTQTQMMDDSAITISEDRTPQNHKPTSSYSSPFSNHVSHNLPSHHHHQVRMLKQLNSPIPVVQSLHTPQHQSAHPQCLALVAHKVPVTQHSLAGEQQAMKGPHHGQLQVDQQGDHARTVPHKVEGSQRLAMEPLQRPLRDHQQQQLMNSQPVPSSNQQRHNMQVKLSTCQSHSPLPENCNSGGQGTKYCLQQQQQQHGVRKDHFHLQHRNRESQQQLQHHAQLSTVSTEQQNASVQRCDSFIIKPDVCGSTDSRTHCVPQSLVSKEAYPQTVRINSTPQHINAVDLQSLPRHCFQVVGNGNLQSFTTYGLKLPDGATQVAVWNGSQMIIQEPLSQLSSTNASIAKAWLATNDRADHSQVHSRPQGGQLASGLHPAADQNSVDTPLLGPRKSATNAVWPTPMPSRKPPHSESNADTLPESPVPDLEMRSSDSKSSIDSNMAESSPSGFAHSSVHKNTILPAEHIQDKSPSVSSSAAETSETLRIKSNLKEDEEAVAVCRYCGYSSSDFERCESCRRKFSENVKIVVNKRSAGDAGLDQLRIQTSPSSGPEAKLNRSVIDKKSFYKGRQLSSETPSSKMTPGKEGTHQSSSPSPRGRGGRRGKTGTSPRKPARSKKIKDSLKEPVTLTISSDEDEPAHKSTPEPSSLRNKDLSQEMDEDGLDISPFVNAMKPTSFGKSRRERMEDEAGRCFPNHVDEMDISQSTRPMLISVRGVRVGSLRSTAVSVHFLEDQINFEIVSDRTGEEFHFEVPLQEIMCIQYTLSQLQPVAFIKVIPACGVRLRERLKMTLKGPEYFDPASYDLQKSFIVIIIDEVINEDGLREILKSYKVKHPQAVPDFLRELPYDDANSLLVNSSPPVLKDKGRHSYHVKPDTKNCKVNAKVVQNAQALFSSTYGKGKTISVGDIGDSSITEEVGKIEVPQQEGDKGKETVVPLLREEKMASRSPSPTVGFVGPIEKLLTYPPPPAKGGITITNEDLYCLNEGEFLNDVILDFYLKYLVREKLSEEDRQRTHVFSSFFYKRLMQRQSRSSHDVDDAKLTPAQKRHTRVKTWTRHVDIFSKDFLLVPINEHSHWYLAVICFPGLASLDYVPYQPSATSEEEAADPTNEVESSQSSPREEQSPSGEDKKEESMDVDASSCKSILGKIIDQEAVGDNISFSIGQKQACILILDSLAGPPRNSVIRTLKEYLQVEWDLKKSLPRNMAKTIRGAVPKVPQQTNFSDCGVFVLQYAETFFENPIASYAIPMKGLEKWFPLNKVEKKREEIRNLILQLQNECR</sequence>
<keyword evidence="9" id="KW-1185">Reference proteome</keyword>
<keyword evidence="2" id="KW-0597">Phosphoprotein</keyword>
<gene>
    <name evidence="8" type="ORF">C0Q70_10854</name>
</gene>
<feature type="region of interest" description="Disordered" evidence="6">
    <location>
        <begin position="203"/>
        <end position="263"/>
    </location>
</feature>
<feature type="region of interest" description="Disordered" evidence="6">
    <location>
        <begin position="564"/>
        <end position="583"/>
    </location>
</feature>
<dbReference type="PANTHER" id="PTHR46896">
    <property type="entry name" value="SENTRIN-SPECIFIC PROTEASE"/>
    <property type="match status" value="1"/>
</dbReference>
<feature type="region of interest" description="Disordered" evidence="6">
    <location>
        <begin position="639"/>
        <end position="786"/>
    </location>
</feature>
<dbReference type="GO" id="GO:0070139">
    <property type="term" value="F:SUMO-specific endopeptidase activity"/>
    <property type="evidence" value="ECO:0007669"/>
    <property type="project" value="TreeGrafter"/>
</dbReference>
<reference evidence="8 9" key="1">
    <citation type="submission" date="2018-04" db="EMBL/GenBank/DDBJ databases">
        <title>The genome of golden apple snail Pomacea canaliculata provides insight into stress tolerance and invasive adaptation.</title>
        <authorList>
            <person name="Liu C."/>
            <person name="Liu B."/>
            <person name="Ren Y."/>
            <person name="Zhang Y."/>
            <person name="Wang H."/>
            <person name="Li S."/>
            <person name="Jiang F."/>
            <person name="Yin L."/>
            <person name="Zhang G."/>
            <person name="Qian W."/>
            <person name="Fan W."/>
        </authorList>
    </citation>
    <scope>NUCLEOTIDE SEQUENCE [LARGE SCALE GENOMIC DNA]</scope>
    <source>
        <strain evidence="8">SZHN2017</strain>
        <tissue evidence="8">Muscle</tissue>
    </source>
</reference>
<dbReference type="Pfam" id="PF02902">
    <property type="entry name" value="Peptidase_C48"/>
    <property type="match status" value="1"/>
</dbReference>